<dbReference type="AlphaFoldDB" id="A0A2S3IDY6"/>
<evidence type="ECO:0000313" key="2">
    <source>
        <dbReference type="EMBL" id="PAN42344.1"/>
    </source>
</evidence>
<dbReference type="EMBL" id="CM008053">
    <property type="protein sequence ID" value="PAN42344.1"/>
    <property type="molecule type" value="Genomic_DNA"/>
</dbReference>
<proteinExistence type="predicted"/>
<dbReference type="Proteomes" id="UP000243499">
    <property type="component" value="Chromosome 8"/>
</dbReference>
<gene>
    <name evidence="2" type="ORF">PAHAL_8G107000</name>
</gene>
<dbReference type="Gramene" id="PAN42344">
    <property type="protein sequence ID" value="PAN42344"/>
    <property type="gene ID" value="PAHAL_8G107000"/>
</dbReference>
<sequence>MVLGLCSCFGVAPAAETGKKPASEQQLAAAGDEEKKKHQAAGDQETAGGEAGGPKTMAVDRSMVVTDKRAQTPVVMHQFPFHSRPGLL</sequence>
<reference evidence="2" key="1">
    <citation type="submission" date="2018-04" db="EMBL/GenBank/DDBJ databases">
        <title>WGS assembly of Panicum hallii.</title>
        <authorList>
            <person name="Lovell J."/>
            <person name="Jenkins J."/>
            <person name="Lowry D."/>
            <person name="Mamidi S."/>
            <person name="Sreedasyam A."/>
            <person name="Weng X."/>
            <person name="Barry K."/>
            <person name="Bonette J."/>
            <person name="Campitelli B."/>
            <person name="Daum C."/>
            <person name="Gordon S."/>
            <person name="Gould B."/>
            <person name="Lipzen A."/>
            <person name="Macqueen A."/>
            <person name="Palacio-Mejia J."/>
            <person name="Plott C."/>
            <person name="Shakirov E."/>
            <person name="Shu S."/>
            <person name="Yoshinaga Y."/>
            <person name="Zane M."/>
            <person name="Rokhsar D."/>
            <person name="Grimwood J."/>
            <person name="Schmutz J."/>
            <person name="Juenger T."/>
        </authorList>
    </citation>
    <scope>NUCLEOTIDE SEQUENCE [LARGE SCALE GENOMIC DNA]</scope>
    <source>
        <strain evidence="2">FIL2</strain>
    </source>
</reference>
<organism evidence="2">
    <name type="scientific">Panicum hallii</name>
    <dbReference type="NCBI Taxonomy" id="206008"/>
    <lineage>
        <taxon>Eukaryota</taxon>
        <taxon>Viridiplantae</taxon>
        <taxon>Streptophyta</taxon>
        <taxon>Embryophyta</taxon>
        <taxon>Tracheophyta</taxon>
        <taxon>Spermatophyta</taxon>
        <taxon>Magnoliopsida</taxon>
        <taxon>Liliopsida</taxon>
        <taxon>Poales</taxon>
        <taxon>Poaceae</taxon>
        <taxon>PACMAD clade</taxon>
        <taxon>Panicoideae</taxon>
        <taxon>Panicodae</taxon>
        <taxon>Paniceae</taxon>
        <taxon>Panicinae</taxon>
        <taxon>Panicum</taxon>
        <taxon>Panicum sect. Panicum</taxon>
    </lineage>
</organism>
<feature type="region of interest" description="Disordered" evidence="1">
    <location>
        <begin position="15"/>
        <end position="56"/>
    </location>
</feature>
<evidence type="ECO:0000256" key="1">
    <source>
        <dbReference type="SAM" id="MobiDB-lite"/>
    </source>
</evidence>
<accession>A0A2S3IDY6</accession>
<name>A0A2S3IDY6_9POAL</name>
<protein>
    <submittedName>
        <fullName evidence="2">Uncharacterized protein</fullName>
    </submittedName>
</protein>